<keyword evidence="3" id="KW-1185">Reference proteome</keyword>
<dbReference type="InterPro" id="IPR036457">
    <property type="entry name" value="PPM-type-like_dom_sf"/>
</dbReference>
<gene>
    <name evidence="2" type="ordered locus">Thivi_1517</name>
</gene>
<reference evidence="2 3" key="1">
    <citation type="submission" date="2012-06" db="EMBL/GenBank/DDBJ databases">
        <title>Complete sequence of Thiocystis violascens DSM 198.</title>
        <authorList>
            <consortium name="US DOE Joint Genome Institute"/>
            <person name="Lucas S."/>
            <person name="Han J."/>
            <person name="Lapidus A."/>
            <person name="Cheng J.-F."/>
            <person name="Goodwin L."/>
            <person name="Pitluck S."/>
            <person name="Peters L."/>
            <person name="Ovchinnikova G."/>
            <person name="Teshima H."/>
            <person name="Detter J.C."/>
            <person name="Han C."/>
            <person name="Tapia R."/>
            <person name="Land M."/>
            <person name="Hauser L."/>
            <person name="Kyrpides N."/>
            <person name="Ivanova N."/>
            <person name="Pagani I."/>
            <person name="Vogl K."/>
            <person name="Liu Z."/>
            <person name="Frigaard N.-U."/>
            <person name="Bryant D."/>
            <person name="Woyke T."/>
        </authorList>
    </citation>
    <scope>NUCLEOTIDE SEQUENCE [LARGE SCALE GENOMIC DNA]</scope>
    <source>
        <strain evidence="3">ATCC 17096 / DSM 198 / 6111</strain>
    </source>
</reference>
<dbReference type="eggNOG" id="COG0631">
    <property type="taxonomic scope" value="Bacteria"/>
</dbReference>
<dbReference type="AlphaFoldDB" id="I3Y946"/>
<dbReference type="SUPFAM" id="SSF81606">
    <property type="entry name" value="PP2C-like"/>
    <property type="match status" value="1"/>
</dbReference>
<proteinExistence type="predicted"/>
<organism evidence="2 3">
    <name type="scientific">Thiocystis violascens (strain ATCC 17096 / DSM 198 / 6111)</name>
    <name type="common">Chromatium violascens</name>
    <dbReference type="NCBI Taxonomy" id="765911"/>
    <lineage>
        <taxon>Bacteria</taxon>
        <taxon>Pseudomonadati</taxon>
        <taxon>Pseudomonadota</taxon>
        <taxon>Gammaproteobacteria</taxon>
        <taxon>Chromatiales</taxon>
        <taxon>Chromatiaceae</taxon>
        <taxon>Thiocystis</taxon>
    </lineage>
</organism>
<evidence type="ECO:0000259" key="1">
    <source>
        <dbReference type="PROSITE" id="PS51746"/>
    </source>
</evidence>
<evidence type="ECO:0000313" key="2">
    <source>
        <dbReference type="EMBL" id="AFL73514.1"/>
    </source>
</evidence>
<dbReference type="SMART" id="SM00332">
    <property type="entry name" value="PP2Cc"/>
    <property type="match status" value="1"/>
</dbReference>
<dbReference type="Proteomes" id="UP000006062">
    <property type="component" value="Chromosome"/>
</dbReference>
<sequence>MRTHQGSVRSDNQDRVLMARWQDGCQTAWVLAVADGIGGGKEGGAAAATALSAFTADVLELSEVSLPKQLERASLRANQTVYERWRGKEGSTLSAVGVRGEQRAWVNVGDSRIYGLNAHGDVSQLTVDDSLPLGRGLVQFIGIGQGLVPHVGLISPTHHLALITTDGVHQYVDPLLSALVRTAQRNSSALVDRMVHLALWCGGEDNATTAVGLLDSSQEGSQAACDVWTPGQHHRLVLGCLDAPNATASVRGCRQK</sequence>
<dbReference type="RefSeq" id="WP_014777980.1">
    <property type="nucleotide sequence ID" value="NC_018012.1"/>
</dbReference>
<feature type="domain" description="PPM-type phosphatase" evidence="1">
    <location>
        <begin position="1"/>
        <end position="214"/>
    </location>
</feature>
<dbReference type="Pfam" id="PF13672">
    <property type="entry name" value="PP2C_2"/>
    <property type="match status" value="1"/>
</dbReference>
<dbReference type="HOGENOM" id="CLU_1085610_0_0_6"/>
<dbReference type="STRING" id="765911.Thivi_1517"/>
<protein>
    <submittedName>
        <fullName evidence="2">Serine/threonine protein phosphatase</fullName>
    </submittedName>
</protein>
<dbReference type="InterPro" id="IPR001932">
    <property type="entry name" value="PPM-type_phosphatase-like_dom"/>
</dbReference>
<name>I3Y946_THIV6</name>
<dbReference type="SMART" id="SM00331">
    <property type="entry name" value="PP2C_SIG"/>
    <property type="match status" value="1"/>
</dbReference>
<dbReference type="KEGG" id="tvi:Thivi_1517"/>
<dbReference type="EMBL" id="CP003154">
    <property type="protein sequence ID" value="AFL73514.1"/>
    <property type="molecule type" value="Genomic_DNA"/>
</dbReference>
<evidence type="ECO:0000313" key="3">
    <source>
        <dbReference type="Proteomes" id="UP000006062"/>
    </source>
</evidence>
<dbReference type="PROSITE" id="PS51746">
    <property type="entry name" value="PPM_2"/>
    <property type="match status" value="1"/>
</dbReference>
<accession>I3Y946</accession>
<dbReference type="Gene3D" id="3.60.40.10">
    <property type="entry name" value="PPM-type phosphatase domain"/>
    <property type="match status" value="1"/>
</dbReference>
<dbReference type="OrthoDB" id="9801841at2"/>